<dbReference type="GO" id="GO:0006633">
    <property type="term" value="P:fatty acid biosynthetic process"/>
    <property type="evidence" value="ECO:0007669"/>
    <property type="project" value="UniProtKB-KW"/>
</dbReference>
<keyword evidence="4 10" id="KW-0812">Transmembrane</keyword>
<comment type="catalytic activity">
    <reaction evidence="10">
        <text>a very-long-chain acyl-CoA + malonyl-CoA + H(+) = a very-long-chain 3-oxoacyl-CoA + CO2 + CoA</text>
        <dbReference type="Rhea" id="RHEA:32727"/>
        <dbReference type="ChEBI" id="CHEBI:15378"/>
        <dbReference type="ChEBI" id="CHEBI:16526"/>
        <dbReference type="ChEBI" id="CHEBI:57287"/>
        <dbReference type="ChEBI" id="CHEBI:57384"/>
        <dbReference type="ChEBI" id="CHEBI:90725"/>
        <dbReference type="ChEBI" id="CHEBI:90736"/>
        <dbReference type="EC" id="2.3.1.199"/>
    </reaction>
</comment>
<feature type="transmembrane region" description="Helical" evidence="10">
    <location>
        <begin position="27"/>
        <end position="47"/>
    </location>
</feature>
<feature type="transmembrane region" description="Helical" evidence="10">
    <location>
        <begin position="232"/>
        <end position="254"/>
    </location>
</feature>
<protein>
    <recommendedName>
        <fullName evidence="10">Elongation of very long chain fatty acids protein</fullName>
        <ecNumber evidence="10">2.3.1.199</ecNumber>
    </recommendedName>
    <alternativeName>
        <fullName evidence="10">Very-long-chain 3-oxoacyl-CoA synthase</fullName>
    </alternativeName>
</protein>
<feature type="transmembrane region" description="Helical" evidence="10">
    <location>
        <begin position="168"/>
        <end position="187"/>
    </location>
</feature>
<comment type="similarity">
    <text evidence="10">Belongs to the ELO family.</text>
</comment>
<keyword evidence="6 10" id="KW-1133">Transmembrane helix</keyword>
<gene>
    <name evidence="11" type="ORF">ABEB36_011640</name>
</gene>
<dbReference type="PANTHER" id="PTHR11157:SF21">
    <property type="entry name" value="ELONGATION OF VERY LONG CHAIN FATTY ACIDS PROTEIN"/>
    <property type="match status" value="1"/>
</dbReference>
<dbReference type="GO" id="GO:0009922">
    <property type="term" value="F:fatty acid elongase activity"/>
    <property type="evidence" value="ECO:0007669"/>
    <property type="project" value="UniProtKB-EC"/>
</dbReference>
<evidence type="ECO:0000256" key="2">
    <source>
        <dbReference type="ARBA" id="ARBA00022516"/>
    </source>
</evidence>
<dbReference type="InterPro" id="IPR002076">
    <property type="entry name" value="ELO_fam"/>
</dbReference>
<dbReference type="PROSITE" id="PS01188">
    <property type="entry name" value="ELO"/>
    <property type="match status" value="1"/>
</dbReference>
<dbReference type="InterPro" id="IPR030457">
    <property type="entry name" value="ELO_CS"/>
</dbReference>
<evidence type="ECO:0000256" key="10">
    <source>
        <dbReference type="RuleBase" id="RU361115"/>
    </source>
</evidence>
<evidence type="ECO:0000313" key="12">
    <source>
        <dbReference type="Proteomes" id="UP001566132"/>
    </source>
</evidence>
<feature type="transmembrane region" description="Helical" evidence="10">
    <location>
        <begin position="115"/>
        <end position="133"/>
    </location>
</feature>
<dbReference type="Pfam" id="PF01151">
    <property type="entry name" value="ELO"/>
    <property type="match status" value="1"/>
</dbReference>
<keyword evidence="7 10" id="KW-0443">Lipid metabolism</keyword>
<feature type="transmembrane region" description="Helical" evidence="10">
    <location>
        <begin position="68"/>
        <end position="86"/>
    </location>
</feature>
<feature type="transmembrane region" description="Helical" evidence="10">
    <location>
        <begin position="199"/>
        <end position="220"/>
    </location>
</feature>
<keyword evidence="12" id="KW-1185">Reference proteome</keyword>
<reference evidence="11 12" key="1">
    <citation type="submission" date="2024-05" db="EMBL/GenBank/DDBJ databases">
        <title>Genetic variation in Jamaican populations of the coffee berry borer (Hypothenemus hampei).</title>
        <authorList>
            <person name="Errbii M."/>
            <person name="Myrie A."/>
        </authorList>
    </citation>
    <scope>NUCLEOTIDE SEQUENCE [LARGE SCALE GENOMIC DNA]</scope>
    <source>
        <strain evidence="11">JA-Hopewell-2020-01-JO</strain>
        <tissue evidence="11">Whole body</tissue>
    </source>
</reference>
<evidence type="ECO:0000256" key="7">
    <source>
        <dbReference type="ARBA" id="ARBA00023098"/>
    </source>
</evidence>
<comment type="caution">
    <text evidence="11">The sequence shown here is derived from an EMBL/GenBank/DDBJ whole genome shotgun (WGS) entry which is preliminary data.</text>
</comment>
<dbReference type="Proteomes" id="UP001566132">
    <property type="component" value="Unassembled WGS sequence"/>
</dbReference>
<proteinExistence type="inferred from homology"/>
<evidence type="ECO:0000256" key="5">
    <source>
        <dbReference type="ARBA" id="ARBA00022832"/>
    </source>
</evidence>
<evidence type="ECO:0000256" key="6">
    <source>
        <dbReference type="ARBA" id="ARBA00022989"/>
    </source>
</evidence>
<keyword evidence="3 10" id="KW-0808">Transferase</keyword>
<feature type="transmembrane region" description="Helical" evidence="10">
    <location>
        <begin position="145"/>
        <end position="162"/>
    </location>
</feature>
<keyword evidence="5 10" id="KW-0276">Fatty acid metabolism</keyword>
<dbReference type="EC" id="2.3.1.199" evidence="10"/>
<dbReference type="AlphaFoldDB" id="A0ABD1E8H7"/>
<accession>A0ABD1E8H7</accession>
<keyword evidence="2 10" id="KW-0444">Lipid biosynthesis</keyword>
<keyword evidence="9 10" id="KW-0275">Fatty acid biosynthesis</keyword>
<dbReference type="GO" id="GO:0016020">
    <property type="term" value="C:membrane"/>
    <property type="evidence" value="ECO:0007669"/>
    <property type="project" value="UniProtKB-SubCell"/>
</dbReference>
<evidence type="ECO:0000256" key="8">
    <source>
        <dbReference type="ARBA" id="ARBA00023136"/>
    </source>
</evidence>
<evidence type="ECO:0000256" key="4">
    <source>
        <dbReference type="ARBA" id="ARBA00022692"/>
    </source>
</evidence>
<dbReference type="PANTHER" id="PTHR11157">
    <property type="entry name" value="FATTY ACID ACYL TRANSFERASE-RELATED"/>
    <property type="match status" value="1"/>
</dbReference>
<evidence type="ECO:0000313" key="11">
    <source>
        <dbReference type="EMBL" id="KAL1490973.1"/>
    </source>
</evidence>
<organism evidence="11 12">
    <name type="scientific">Hypothenemus hampei</name>
    <name type="common">Coffee berry borer</name>
    <dbReference type="NCBI Taxonomy" id="57062"/>
    <lineage>
        <taxon>Eukaryota</taxon>
        <taxon>Metazoa</taxon>
        <taxon>Ecdysozoa</taxon>
        <taxon>Arthropoda</taxon>
        <taxon>Hexapoda</taxon>
        <taxon>Insecta</taxon>
        <taxon>Pterygota</taxon>
        <taxon>Neoptera</taxon>
        <taxon>Endopterygota</taxon>
        <taxon>Coleoptera</taxon>
        <taxon>Polyphaga</taxon>
        <taxon>Cucujiformia</taxon>
        <taxon>Curculionidae</taxon>
        <taxon>Scolytinae</taxon>
        <taxon>Hypothenemus</taxon>
    </lineage>
</organism>
<evidence type="ECO:0000256" key="9">
    <source>
        <dbReference type="ARBA" id="ARBA00023160"/>
    </source>
</evidence>
<evidence type="ECO:0000256" key="1">
    <source>
        <dbReference type="ARBA" id="ARBA00004141"/>
    </source>
</evidence>
<comment type="subcellular location">
    <subcellularLocation>
        <location evidence="1">Membrane</location>
        <topology evidence="1">Multi-pass membrane protein</topology>
    </subcellularLocation>
</comment>
<sequence>MAYLLKQAYNNYFYLMNEVSDPRSKELWIAASPVPILVLVYVWYQFVLSWGPKFMENRRPLEIKPLMIVYNIVQVMGNAYILYYLFLSINEIDWSCAEIDFSEDYWPKMHFKLTYLYFLIKILDLMDTIFFVLRKKSAHISFLHVYHHAMMVIVGWVALKYLGGGHSYFLGLANCSVHIILYLYYLLTAYDSKFGQIIWIKKFITQMQLTQFAFLFWSYTKLLFKPDCNYPLLAVYLLIPQNCFMVILFSDFYIRTYILAPRRKKLLEEAQQNNEKDIQS</sequence>
<evidence type="ECO:0000256" key="3">
    <source>
        <dbReference type="ARBA" id="ARBA00022679"/>
    </source>
</evidence>
<name>A0ABD1E8H7_HYPHA</name>
<keyword evidence="8 10" id="KW-0472">Membrane</keyword>
<dbReference type="EMBL" id="JBDJPC010000009">
    <property type="protein sequence ID" value="KAL1490973.1"/>
    <property type="molecule type" value="Genomic_DNA"/>
</dbReference>